<evidence type="ECO:0000313" key="2">
    <source>
        <dbReference type="Proteomes" id="UP000796880"/>
    </source>
</evidence>
<name>A0A8K0GYR9_9ROSA</name>
<dbReference type="Pfam" id="PF03140">
    <property type="entry name" value="DUF247"/>
    <property type="match status" value="1"/>
</dbReference>
<comment type="caution">
    <text evidence="1">The sequence shown here is derived from an EMBL/GenBank/DDBJ whole genome shotgun (WGS) entry which is preliminary data.</text>
</comment>
<protein>
    <submittedName>
        <fullName evidence="1">Uncharacterized protein</fullName>
    </submittedName>
</protein>
<accession>A0A8K0GYR9</accession>
<dbReference type="InterPro" id="IPR004158">
    <property type="entry name" value="DUF247_pln"/>
</dbReference>
<dbReference type="OrthoDB" id="1849062at2759"/>
<sequence>MIPMIPKMFRDIESRNNCCDPLVVSICPYHHGKPELQEIEELKIKMAKRYVNGTRDKSIHADQDVACALYLKVKDMAGEAKKYYDFESSPAIDDESFTKMMFLDGCFVLRYIYSSVHPQQDMDMKIHHKAFVQRDLFLLENQLPYIVLQALMSTTFEASEWKEIIRYGFGLSLNFQV</sequence>
<evidence type="ECO:0000313" key="1">
    <source>
        <dbReference type="EMBL" id="KAF3442498.1"/>
    </source>
</evidence>
<dbReference type="Proteomes" id="UP000796880">
    <property type="component" value="Unassembled WGS sequence"/>
</dbReference>
<dbReference type="EMBL" id="VOIH02000007">
    <property type="protein sequence ID" value="KAF3442498.1"/>
    <property type="molecule type" value="Genomic_DNA"/>
</dbReference>
<keyword evidence="2" id="KW-1185">Reference proteome</keyword>
<proteinExistence type="predicted"/>
<reference evidence="1" key="1">
    <citation type="submission" date="2020-03" db="EMBL/GenBank/DDBJ databases">
        <title>A high-quality chromosome-level genome assembly of a woody plant with both climbing and erect habits, Rhamnella rubrinervis.</title>
        <authorList>
            <person name="Lu Z."/>
            <person name="Yang Y."/>
            <person name="Zhu X."/>
            <person name="Sun Y."/>
        </authorList>
    </citation>
    <scope>NUCLEOTIDE SEQUENCE</scope>
    <source>
        <strain evidence="1">BYM</strain>
        <tissue evidence="1">Leaf</tissue>
    </source>
</reference>
<organism evidence="1 2">
    <name type="scientific">Rhamnella rubrinervis</name>
    <dbReference type="NCBI Taxonomy" id="2594499"/>
    <lineage>
        <taxon>Eukaryota</taxon>
        <taxon>Viridiplantae</taxon>
        <taxon>Streptophyta</taxon>
        <taxon>Embryophyta</taxon>
        <taxon>Tracheophyta</taxon>
        <taxon>Spermatophyta</taxon>
        <taxon>Magnoliopsida</taxon>
        <taxon>eudicotyledons</taxon>
        <taxon>Gunneridae</taxon>
        <taxon>Pentapetalae</taxon>
        <taxon>rosids</taxon>
        <taxon>fabids</taxon>
        <taxon>Rosales</taxon>
        <taxon>Rhamnaceae</taxon>
        <taxon>rhamnoid group</taxon>
        <taxon>Rhamneae</taxon>
        <taxon>Rhamnella</taxon>
    </lineage>
</organism>
<gene>
    <name evidence="1" type="ORF">FNV43_RR16414</name>
</gene>
<dbReference type="AlphaFoldDB" id="A0A8K0GYR9"/>
<dbReference type="PANTHER" id="PTHR31170">
    <property type="entry name" value="BNAC04G53230D PROTEIN"/>
    <property type="match status" value="1"/>
</dbReference>